<dbReference type="RefSeq" id="WP_068710482.1">
    <property type="nucleotide sequence ID" value="NZ_BAAAXQ010000043.1"/>
</dbReference>
<proteinExistence type="predicted"/>
<sequence>MKVVKKINNNVAEYEDESGNELIAFGKGIGFPKTPYELTDLSKITMTFYKLNEHFEILLKELSEEIIDLSVGIVSMAQKELAGNLNPTIVFSLADHIQFSLQRLSQYKDARLVYSHEVEQLYPKENQVAEKAVVMIQNCMQVTLPKNEITAITMHFVDSQAEYKVSQEEIAIEEVISEITSLIEKELSIDIDQDEFNYERFRMHMFYYLKRVRSGEKFVGDNTKLLTALQKEHKNIYFLAVKVSQLIEKNLGNQVSNDELLYLMIHLNRLYEKSNQRKFE</sequence>
<protein>
    <submittedName>
        <fullName evidence="3">PRD domain-containing protein</fullName>
    </submittedName>
</protein>
<dbReference type="EMBL" id="BAAAXQ010000043">
    <property type="protein sequence ID" value="GAA3018566.1"/>
    <property type="molecule type" value="Genomic_DNA"/>
</dbReference>
<dbReference type="PROSITE" id="PS51372">
    <property type="entry name" value="PRD_2"/>
    <property type="match status" value="2"/>
</dbReference>
<organism evidence="3 4">
    <name type="scientific">Tetragenococcus solitarius</name>
    <dbReference type="NCBI Taxonomy" id="71453"/>
    <lineage>
        <taxon>Bacteria</taxon>
        <taxon>Bacillati</taxon>
        <taxon>Bacillota</taxon>
        <taxon>Bacilli</taxon>
        <taxon>Lactobacillales</taxon>
        <taxon>Enterococcaceae</taxon>
        <taxon>Tetragenococcus</taxon>
    </lineage>
</organism>
<dbReference type="Gene3D" id="2.30.24.10">
    <property type="entry name" value="CAT RNA-binding domain"/>
    <property type="match status" value="1"/>
</dbReference>
<dbReference type="Gene3D" id="1.20.58.1950">
    <property type="match status" value="1"/>
</dbReference>
<keyword evidence="4" id="KW-1185">Reference proteome</keyword>
<evidence type="ECO:0000259" key="2">
    <source>
        <dbReference type="PROSITE" id="PS51372"/>
    </source>
</evidence>
<dbReference type="Pfam" id="PF00874">
    <property type="entry name" value="PRD"/>
    <property type="match status" value="2"/>
</dbReference>
<dbReference type="InterPro" id="IPR036650">
    <property type="entry name" value="CAT_RNA-bd_dom_sf"/>
</dbReference>
<reference evidence="4" key="1">
    <citation type="journal article" date="2019" name="Int. J. Syst. Evol. Microbiol.">
        <title>The Global Catalogue of Microorganisms (GCM) 10K type strain sequencing project: providing services to taxonomists for standard genome sequencing and annotation.</title>
        <authorList>
            <consortium name="The Broad Institute Genomics Platform"/>
            <consortium name="The Broad Institute Genome Sequencing Center for Infectious Disease"/>
            <person name="Wu L."/>
            <person name="Ma J."/>
        </authorList>
    </citation>
    <scope>NUCLEOTIDE SEQUENCE [LARGE SCALE GENOMIC DNA]</scope>
    <source>
        <strain evidence="4">JCM 8736</strain>
    </source>
</reference>
<evidence type="ECO:0000313" key="3">
    <source>
        <dbReference type="EMBL" id="GAA3018566.1"/>
    </source>
</evidence>
<accession>A0ABP6KTK6</accession>
<dbReference type="SMART" id="SM01061">
    <property type="entry name" value="CAT_RBD"/>
    <property type="match status" value="1"/>
</dbReference>
<gene>
    <name evidence="3" type="ORF">GCM10019998_13810</name>
</gene>
<evidence type="ECO:0000313" key="4">
    <source>
        <dbReference type="Proteomes" id="UP001501577"/>
    </source>
</evidence>
<dbReference type="PANTHER" id="PTHR30185:SF16">
    <property type="entry name" value="PROTEIN GLCT"/>
    <property type="match status" value="1"/>
</dbReference>
<dbReference type="Gene3D" id="1.10.1790.10">
    <property type="entry name" value="PRD domain"/>
    <property type="match status" value="1"/>
</dbReference>
<dbReference type="Gene3D" id="1.20.890.100">
    <property type="match status" value="1"/>
</dbReference>
<dbReference type="InterPro" id="IPR050661">
    <property type="entry name" value="BglG_antiterminators"/>
</dbReference>
<dbReference type="InterPro" id="IPR004341">
    <property type="entry name" value="CAT_RNA-bd_dom"/>
</dbReference>
<dbReference type="Proteomes" id="UP001501577">
    <property type="component" value="Unassembled WGS sequence"/>
</dbReference>
<feature type="domain" description="PRD" evidence="2">
    <location>
        <begin position="61"/>
        <end position="166"/>
    </location>
</feature>
<dbReference type="SUPFAM" id="SSF50151">
    <property type="entry name" value="SacY-like RNA-binding domain"/>
    <property type="match status" value="1"/>
</dbReference>
<comment type="caution">
    <text evidence="3">The sequence shown here is derived from an EMBL/GenBank/DDBJ whole genome shotgun (WGS) entry which is preliminary data.</text>
</comment>
<dbReference type="InterPro" id="IPR011608">
    <property type="entry name" value="PRD"/>
</dbReference>
<dbReference type="PANTHER" id="PTHR30185">
    <property type="entry name" value="CRYPTIC BETA-GLUCOSIDE BGL OPERON ANTITERMINATOR"/>
    <property type="match status" value="1"/>
</dbReference>
<name>A0ABP6KTK6_9ENTE</name>
<dbReference type="Pfam" id="PF03123">
    <property type="entry name" value="CAT_RBD"/>
    <property type="match status" value="1"/>
</dbReference>
<dbReference type="InterPro" id="IPR036634">
    <property type="entry name" value="PRD_sf"/>
</dbReference>
<evidence type="ECO:0000256" key="1">
    <source>
        <dbReference type="ARBA" id="ARBA00022737"/>
    </source>
</evidence>
<feature type="domain" description="PRD" evidence="2">
    <location>
        <begin position="167"/>
        <end position="277"/>
    </location>
</feature>
<keyword evidence="1" id="KW-0677">Repeat</keyword>
<dbReference type="SUPFAM" id="SSF63520">
    <property type="entry name" value="PTS-regulatory domain, PRD"/>
    <property type="match status" value="2"/>
</dbReference>